<reference evidence="12 13" key="1">
    <citation type="journal article" date="2022" name="Front. Cell. Infect. Microbiol.">
        <title>The Genomes of Two Strains of Taenia crassiceps the Animal Model for the Study of Human Cysticercosis.</title>
        <authorList>
            <person name="Bobes R.J."/>
            <person name="Estrada K."/>
            <person name="Rios-Valencia D.G."/>
            <person name="Calderon-Gallegos A."/>
            <person name="de la Torre P."/>
            <person name="Carrero J.C."/>
            <person name="Sanchez-Flores A."/>
            <person name="Laclette J.P."/>
        </authorList>
    </citation>
    <scope>NUCLEOTIDE SEQUENCE [LARGE SCALE GENOMIC DNA]</scope>
    <source>
        <strain evidence="12">WFUcys</strain>
    </source>
</reference>
<evidence type="ECO:0000256" key="2">
    <source>
        <dbReference type="ARBA" id="ARBA00022723"/>
    </source>
</evidence>
<protein>
    <recommendedName>
        <fullName evidence="7">Zinc finger CCHC domain-containing protein 7</fullName>
    </recommendedName>
    <alternativeName>
        <fullName evidence="8">TRAMP-like complex RNA-binding factor ZCCHC7</fullName>
    </alternativeName>
</protein>
<proteinExistence type="predicted"/>
<dbReference type="Gene3D" id="4.10.60.10">
    <property type="entry name" value="Zinc finger, CCHC-type"/>
    <property type="match status" value="2"/>
</dbReference>
<feature type="region of interest" description="Disordered" evidence="10">
    <location>
        <begin position="391"/>
        <end position="507"/>
    </location>
</feature>
<dbReference type="SUPFAM" id="SSF57756">
    <property type="entry name" value="Retrovirus zinc finger-like domains"/>
    <property type="match status" value="2"/>
</dbReference>
<feature type="region of interest" description="Disordered" evidence="10">
    <location>
        <begin position="84"/>
        <end position="105"/>
    </location>
</feature>
<feature type="compositionally biased region" description="Basic and acidic residues" evidence="10">
    <location>
        <begin position="478"/>
        <end position="487"/>
    </location>
</feature>
<dbReference type="InterPro" id="IPR001878">
    <property type="entry name" value="Znf_CCHC"/>
</dbReference>
<keyword evidence="3" id="KW-0677">Repeat</keyword>
<keyword evidence="5" id="KW-0862">Zinc</keyword>
<organism evidence="12 13">
    <name type="scientific">Taenia crassiceps</name>
    <dbReference type="NCBI Taxonomy" id="6207"/>
    <lineage>
        <taxon>Eukaryota</taxon>
        <taxon>Metazoa</taxon>
        <taxon>Spiralia</taxon>
        <taxon>Lophotrochozoa</taxon>
        <taxon>Platyhelminthes</taxon>
        <taxon>Cestoda</taxon>
        <taxon>Eucestoda</taxon>
        <taxon>Cyclophyllidea</taxon>
        <taxon>Taeniidae</taxon>
        <taxon>Taenia</taxon>
    </lineage>
</organism>
<evidence type="ECO:0000256" key="7">
    <source>
        <dbReference type="ARBA" id="ARBA00041190"/>
    </source>
</evidence>
<evidence type="ECO:0000256" key="9">
    <source>
        <dbReference type="PROSITE-ProRule" id="PRU00047"/>
    </source>
</evidence>
<gene>
    <name evidence="12" type="ORF">TcWFU_008901</name>
</gene>
<feature type="compositionally biased region" description="Polar residues" evidence="10">
    <location>
        <begin position="423"/>
        <end position="442"/>
    </location>
</feature>
<dbReference type="InterPro" id="IPR036875">
    <property type="entry name" value="Znf_CCHC_sf"/>
</dbReference>
<keyword evidence="2" id="KW-0479">Metal-binding</keyword>
<evidence type="ECO:0000256" key="5">
    <source>
        <dbReference type="ARBA" id="ARBA00022833"/>
    </source>
</evidence>
<sequence>MEDEDVEYDSDYIDEEIEARLYASVFYDDDADEPKRSTTANYEKIAVDPTLVEALYLTITGNTPNSVIQKADERVNRYVQQNGADEHPIRTYDVDTSSDSFSDDLPSKRPKLDILLGNLKQSIEDLQKPKELLFDHLEDLPTDGKYWSLDSADMPSLSRRKRQYREPDSNCERCFRKGHTWLECTSRGPLCYLCGREGHTVRDCPNKCCSICNEFGHDSSHCSNKIRIFNAICSRCKQKGHDSKICPDIWRQYKYTTQPGKPVVVIPSPVLRAKSCFNCGGRGHTGEQCRKPTVDGRSAVQTSIFKFDDCDVYAESSKNIKESSPRTRRSQKCATESTPKIRAFDEPLYCSFENGTSTQSPLLSLPRASLPKQAGWRKVRGGNKVAVNNSLRSRNKINHPKRNAKATRRQPFVDVNNRRYRNQVGNQTLRTLSSRMLKNFQNHGVLAKDRKRKHPESSVLHDSPNQEESKELNNNLIRPDKLKESQRRKPTVRSRSEKADKRSKKNGLWMAGDLPNIATSPYLKLMHTFHIDA</sequence>
<evidence type="ECO:0000256" key="4">
    <source>
        <dbReference type="ARBA" id="ARBA00022771"/>
    </source>
</evidence>
<feature type="compositionally biased region" description="Low complexity" evidence="10">
    <location>
        <begin position="94"/>
        <end position="104"/>
    </location>
</feature>
<feature type="domain" description="CCHC-type" evidence="11">
    <location>
        <begin position="191"/>
        <end position="206"/>
    </location>
</feature>
<evidence type="ECO:0000259" key="11">
    <source>
        <dbReference type="PROSITE" id="PS50158"/>
    </source>
</evidence>
<dbReference type="PANTHER" id="PTHR46543:SF1">
    <property type="entry name" value="ZINC FINGER CCHC DOMAIN-CONTAINING PROTEIN 7"/>
    <property type="match status" value="1"/>
</dbReference>
<keyword evidence="6" id="KW-0539">Nucleus</keyword>
<dbReference type="PROSITE" id="PS50158">
    <property type="entry name" value="ZF_CCHC"/>
    <property type="match status" value="2"/>
</dbReference>
<keyword evidence="13" id="KW-1185">Reference proteome</keyword>
<evidence type="ECO:0000256" key="1">
    <source>
        <dbReference type="ARBA" id="ARBA00004123"/>
    </source>
</evidence>
<evidence type="ECO:0000256" key="10">
    <source>
        <dbReference type="SAM" id="MobiDB-lite"/>
    </source>
</evidence>
<dbReference type="Proteomes" id="UP001651158">
    <property type="component" value="Unassembled WGS sequence"/>
</dbReference>
<evidence type="ECO:0000313" key="12">
    <source>
        <dbReference type="EMBL" id="KAL5108137.1"/>
    </source>
</evidence>
<comment type="caution">
    <text evidence="12">The sequence shown here is derived from an EMBL/GenBank/DDBJ whole genome shotgun (WGS) entry which is preliminary data.</text>
</comment>
<evidence type="ECO:0000256" key="3">
    <source>
        <dbReference type="ARBA" id="ARBA00022737"/>
    </source>
</evidence>
<feature type="compositionally biased region" description="Basic residues" evidence="10">
    <location>
        <begin position="393"/>
        <end position="408"/>
    </location>
</feature>
<dbReference type="EMBL" id="JAKROA010000004">
    <property type="protein sequence ID" value="KAL5108137.1"/>
    <property type="molecule type" value="Genomic_DNA"/>
</dbReference>
<keyword evidence="4 9" id="KW-0863">Zinc-finger</keyword>
<dbReference type="Pfam" id="PF00098">
    <property type="entry name" value="zf-CCHC"/>
    <property type="match status" value="1"/>
</dbReference>
<accession>A0ABR4QF14</accession>
<dbReference type="InterPro" id="IPR051644">
    <property type="entry name" value="TRAMP_AT-DNA-binding"/>
</dbReference>
<dbReference type="SMART" id="SM00343">
    <property type="entry name" value="ZnF_C2HC"/>
    <property type="match status" value="5"/>
</dbReference>
<feature type="compositionally biased region" description="Basic and acidic residues" evidence="10">
    <location>
        <begin position="84"/>
        <end position="93"/>
    </location>
</feature>
<dbReference type="PANTHER" id="PTHR46543">
    <property type="entry name" value="ZINC FINGER CCHC DOMAIN-CONTAINING PROTEIN 7"/>
    <property type="match status" value="1"/>
</dbReference>
<evidence type="ECO:0000256" key="6">
    <source>
        <dbReference type="ARBA" id="ARBA00023242"/>
    </source>
</evidence>
<evidence type="ECO:0000256" key="8">
    <source>
        <dbReference type="ARBA" id="ARBA00043023"/>
    </source>
</evidence>
<name>A0ABR4QF14_9CEST</name>
<evidence type="ECO:0000313" key="13">
    <source>
        <dbReference type="Proteomes" id="UP001651158"/>
    </source>
</evidence>
<comment type="subcellular location">
    <subcellularLocation>
        <location evidence="1">Nucleus</location>
    </subcellularLocation>
</comment>
<feature type="domain" description="CCHC-type" evidence="11">
    <location>
        <begin position="276"/>
        <end position="291"/>
    </location>
</feature>